<evidence type="ECO:0000313" key="2">
    <source>
        <dbReference type="Proteomes" id="UP001595075"/>
    </source>
</evidence>
<dbReference type="PANTHER" id="PTHR42085:SF1">
    <property type="entry name" value="F-BOX DOMAIN-CONTAINING PROTEIN"/>
    <property type="match status" value="1"/>
</dbReference>
<comment type="caution">
    <text evidence="1">The sequence shown here is derived from an EMBL/GenBank/DDBJ whole genome shotgun (WGS) entry which is preliminary data.</text>
</comment>
<accession>A0ABR4CGS6</accession>
<reference evidence="1 2" key="1">
    <citation type="journal article" date="2024" name="Commun. Biol.">
        <title>Comparative genomic analysis of thermophilic fungi reveals convergent evolutionary adaptations and gene losses.</title>
        <authorList>
            <person name="Steindorff A.S."/>
            <person name="Aguilar-Pontes M.V."/>
            <person name="Robinson A.J."/>
            <person name="Andreopoulos B."/>
            <person name="LaButti K."/>
            <person name="Kuo A."/>
            <person name="Mondo S."/>
            <person name="Riley R."/>
            <person name="Otillar R."/>
            <person name="Haridas S."/>
            <person name="Lipzen A."/>
            <person name="Grimwood J."/>
            <person name="Schmutz J."/>
            <person name="Clum A."/>
            <person name="Reid I.D."/>
            <person name="Moisan M.C."/>
            <person name="Butler G."/>
            <person name="Nguyen T.T.M."/>
            <person name="Dewar K."/>
            <person name="Conant G."/>
            <person name="Drula E."/>
            <person name="Henrissat B."/>
            <person name="Hansel C."/>
            <person name="Singer S."/>
            <person name="Hutchinson M.I."/>
            <person name="de Vries R.P."/>
            <person name="Natvig D.O."/>
            <person name="Powell A.J."/>
            <person name="Tsang A."/>
            <person name="Grigoriev I.V."/>
        </authorList>
    </citation>
    <scope>NUCLEOTIDE SEQUENCE [LARGE SCALE GENOMIC DNA]</scope>
    <source>
        <strain evidence="1 2">CBS 494.80</strain>
    </source>
</reference>
<proteinExistence type="predicted"/>
<dbReference type="EMBL" id="JAZHXI010000008">
    <property type="protein sequence ID" value="KAL2069155.1"/>
    <property type="molecule type" value="Genomic_DNA"/>
</dbReference>
<gene>
    <name evidence="1" type="ORF">VTL71DRAFT_15493</name>
</gene>
<organism evidence="1 2">
    <name type="scientific">Oculimacula yallundae</name>
    <dbReference type="NCBI Taxonomy" id="86028"/>
    <lineage>
        <taxon>Eukaryota</taxon>
        <taxon>Fungi</taxon>
        <taxon>Dikarya</taxon>
        <taxon>Ascomycota</taxon>
        <taxon>Pezizomycotina</taxon>
        <taxon>Leotiomycetes</taxon>
        <taxon>Helotiales</taxon>
        <taxon>Ploettnerulaceae</taxon>
        <taxon>Oculimacula</taxon>
    </lineage>
</organism>
<dbReference type="Proteomes" id="UP001595075">
    <property type="component" value="Unassembled WGS sequence"/>
</dbReference>
<protein>
    <submittedName>
        <fullName evidence="1">Uncharacterized protein</fullName>
    </submittedName>
</protein>
<name>A0ABR4CGS6_9HELO</name>
<evidence type="ECO:0000313" key="1">
    <source>
        <dbReference type="EMBL" id="KAL2069155.1"/>
    </source>
</evidence>
<dbReference type="InterPro" id="IPR038883">
    <property type="entry name" value="AN11006-like"/>
</dbReference>
<dbReference type="PANTHER" id="PTHR42085">
    <property type="entry name" value="F-BOX DOMAIN-CONTAINING PROTEIN"/>
    <property type="match status" value="1"/>
</dbReference>
<sequence length="254" mass="29589">MKKIPIVRKENHASRFKPGASSKSVPQISEHASLQTLPTELRQQIYGLIFIDHSRGCTCYLPEFRHCRIYRRARGLSQTSRFFYSETRHLYYKCARFAFNSPLACNNFLNIIGSHVEYIGHLKVLFKWQEIPLLRTLFNKYQLVSGLHTLLLECTSKPVETELKRIYMPSVQAANPNIMYDIRLRPERHPLSSLNSLQSLTVEGHVESEEIMEAIVKLSLKIEASARKEEREVIKTERTRLRAKSVLLFRIEKT</sequence>
<keyword evidence="2" id="KW-1185">Reference proteome</keyword>